<protein>
    <submittedName>
        <fullName evidence="1">Uncharacterized protein</fullName>
    </submittedName>
</protein>
<sequence>MENRIIDHLITNVKLYTGKDLETVGLESEYENYKVSFYGLKEDNYKLVVEDFGLSINQKWRQYYPTDMQLELMQVKLIKAVSDLQDECFEDDQTDEGIQDLYDYFGVKQSNFY</sequence>
<name>A0A6J5NA78_9CAUD</name>
<organism evidence="1">
    <name type="scientific">uncultured Caudovirales phage</name>
    <dbReference type="NCBI Taxonomy" id="2100421"/>
    <lineage>
        <taxon>Viruses</taxon>
        <taxon>Duplodnaviria</taxon>
        <taxon>Heunggongvirae</taxon>
        <taxon>Uroviricota</taxon>
        <taxon>Caudoviricetes</taxon>
        <taxon>Peduoviridae</taxon>
        <taxon>Maltschvirus</taxon>
        <taxon>Maltschvirus maltsch</taxon>
    </lineage>
</organism>
<gene>
    <name evidence="1" type="ORF">UFOVP634_44</name>
</gene>
<evidence type="ECO:0000313" key="1">
    <source>
        <dbReference type="EMBL" id="CAB4153990.1"/>
    </source>
</evidence>
<reference evidence="1" key="1">
    <citation type="submission" date="2020-04" db="EMBL/GenBank/DDBJ databases">
        <authorList>
            <person name="Chiriac C."/>
            <person name="Salcher M."/>
            <person name="Ghai R."/>
            <person name="Kavagutti S V."/>
        </authorList>
    </citation>
    <scope>NUCLEOTIDE SEQUENCE</scope>
</reference>
<proteinExistence type="predicted"/>
<accession>A0A6J5NA78</accession>
<dbReference type="EMBL" id="LR796598">
    <property type="protein sequence ID" value="CAB4153990.1"/>
    <property type="molecule type" value="Genomic_DNA"/>
</dbReference>